<accession>A0A401T6R4</accession>
<dbReference type="OrthoDB" id="20982at2759"/>
<dbReference type="PANTHER" id="PTHR28678:SF1">
    <property type="entry name" value="CODANIN-1"/>
    <property type="match status" value="1"/>
</dbReference>
<organism evidence="2 3">
    <name type="scientific">Chiloscyllium punctatum</name>
    <name type="common">Brownbanded bambooshark</name>
    <name type="synonym">Hemiscyllium punctatum</name>
    <dbReference type="NCBI Taxonomy" id="137246"/>
    <lineage>
        <taxon>Eukaryota</taxon>
        <taxon>Metazoa</taxon>
        <taxon>Chordata</taxon>
        <taxon>Craniata</taxon>
        <taxon>Vertebrata</taxon>
        <taxon>Chondrichthyes</taxon>
        <taxon>Elasmobranchii</taxon>
        <taxon>Galeomorphii</taxon>
        <taxon>Galeoidea</taxon>
        <taxon>Orectolobiformes</taxon>
        <taxon>Hemiscylliidae</taxon>
        <taxon>Chiloscyllium</taxon>
    </lineage>
</organism>
<dbReference type="InterPro" id="IPR028171">
    <property type="entry name" value="Codanin-1_C"/>
</dbReference>
<comment type="caution">
    <text evidence="2">The sequence shown here is derived from an EMBL/GenBank/DDBJ whole genome shotgun (WGS) entry which is preliminary data.</text>
</comment>
<dbReference type="GO" id="GO:0006325">
    <property type="term" value="P:chromatin organization"/>
    <property type="evidence" value="ECO:0007669"/>
    <property type="project" value="TreeGrafter"/>
</dbReference>
<proteinExistence type="predicted"/>
<protein>
    <recommendedName>
        <fullName evidence="1">Codanin-1 C-terminal domain-containing protein</fullName>
    </recommendedName>
</protein>
<dbReference type="GO" id="GO:0005634">
    <property type="term" value="C:nucleus"/>
    <property type="evidence" value="ECO:0007669"/>
    <property type="project" value="TreeGrafter"/>
</dbReference>
<evidence type="ECO:0000313" key="2">
    <source>
        <dbReference type="EMBL" id="GCC38338.1"/>
    </source>
</evidence>
<dbReference type="OMA" id="CVVKDAQ"/>
<gene>
    <name evidence="2" type="ORF">chiPu_0016852</name>
</gene>
<dbReference type="InterPro" id="IPR040031">
    <property type="entry name" value="Codanin-1"/>
</dbReference>
<reference evidence="2 3" key="1">
    <citation type="journal article" date="2018" name="Nat. Ecol. Evol.">
        <title>Shark genomes provide insights into elasmobranch evolution and the origin of vertebrates.</title>
        <authorList>
            <person name="Hara Y"/>
            <person name="Yamaguchi K"/>
            <person name="Onimaru K"/>
            <person name="Kadota M"/>
            <person name="Koyanagi M"/>
            <person name="Keeley SD"/>
            <person name="Tatsumi K"/>
            <person name="Tanaka K"/>
            <person name="Motone F"/>
            <person name="Kageyama Y"/>
            <person name="Nozu R"/>
            <person name="Adachi N"/>
            <person name="Nishimura O"/>
            <person name="Nakagawa R"/>
            <person name="Tanegashima C"/>
            <person name="Kiyatake I"/>
            <person name="Matsumoto R"/>
            <person name="Murakumo K"/>
            <person name="Nishida K"/>
            <person name="Terakita A"/>
            <person name="Kuratani S"/>
            <person name="Sato K"/>
            <person name="Hyodo S Kuraku.S."/>
        </authorList>
    </citation>
    <scope>NUCLEOTIDE SEQUENCE [LARGE SCALE GENOMIC DNA]</scope>
</reference>
<keyword evidence="3" id="KW-1185">Reference proteome</keyword>
<feature type="domain" description="Codanin-1 C-terminal" evidence="1">
    <location>
        <begin position="623"/>
        <end position="736"/>
    </location>
</feature>
<dbReference type="PANTHER" id="PTHR28678">
    <property type="entry name" value="CODANIN-1"/>
    <property type="match status" value="1"/>
</dbReference>
<dbReference type="Pfam" id="PF15296">
    <property type="entry name" value="Codanin-1_C"/>
    <property type="match status" value="1"/>
</dbReference>
<dbReference type="Proteomes" id="UP000287033">
    <property type="component" value="Unassembled WGS sequence"/>
</dbReference>
<sequence length="1075" mass="120925">MSPSAAQLNINNLEEFPPVGAVTSGCKTKPSRRINPTPVSVERLQSKPKICFTSIPLSQPLSSTFCVGAASEAFGAGLEGFTAVSSPSSLQEEREMLKVERSKLLQQSVVLDSIPPTKCQYGRSFSTSSECIAVCADISKVSHRNQLDILAQLYSACISGNLVPNIFLELFFILQLLTSRSGTSTDDLEDKVEYSTEMKDVERQYFRSVHNCTYFAVRVLETQFTIISYLDKGTIRLLGENDRLGTFSASLRDRLTHANEASTAQVSLAIPSVIQSVPFEPETDNRSNFTSDKAFQSFKKQRDVFYELLREWEDKHANPSWEFEKALGLRIRNMMVNLSTACNHNHFARLFQKQLVRMCKGAAGAVAGSEHPDQDVLDMFGTDNLTKLKRLQERFVVPQSIGGPCPPPTFSGCQLFFKDFLVCAGSHQLNQHLSDTLCQQILELDSIAILSHGCSECEGDVDEQDEKEHFASVLMTTRLLAKFLGFLAFFPYRTDERPAKDMQEAALSLRNKSPPVLDVHRLLRKSIENQRIIFTVPWVVEFLSMVDYVAPFLDYYRSAFTLLLQIYRSLVLTSEQNDNFLNKLLILAVLGWLFQIPAVPEEMFFNEENVDGFEIKVSDQGLDSIPLVDQQLLYLCCPYLSELRKLLASYVAGSGVKNGGYMRKITPTAAEPSVPTLVQSQQKLQVKLEEAFFHNQPPSLRKTVEFVAERVGSNCVKHIKASLVSELVEHGTTKLQNAMKDEKTNLPELLESVICELCEEGKQAIIKGREFCTRKGPEAIRVLLPGETSASVLSTAEGITSRLATEKACTWLSANITALIRKEMKLSFDKLRKSQAMQPISEVPGAKRNCSPECKHTASPPSQIASEFKEVLSITLGPRHSNERVDHKQLDDLLRRLRQTLRCRQYICPVIEQSLAKYTVELASLLVGGEVPLSNRNMKKDSRDQASFCKSIQHLLSFLLTLWKDEFCVPIPFQLIFSEKNISYTIETRNWKLCWNELSFLIRGLTEQGLMKPSEIESCWRDLSWQPWPEDFVLVIESVFGICSELAKMDKMEDQLPNSLPSKIAGLRLTSTKNT</sequence>
<evidence type="ECO:0000313" key="3">
    <source>
        <dbReference type="Proteomes" id="UP000287033"/>
    </source>
</evidence>
<evidence type="ECO:0000259" key="1">
    <source>
        <dbReference type="Pfam" id="PF15296"/>
    </source>
</evidence>
<dbReference type="AlphaFoldDB" id="A0A401T6R4"/>
<dbReference type="EMBL" id="BEZZ01001162">
    <property type="protein sequence ID" value="GCC38338.1"/>
    <property type="molecule type" value="Genomic_DNA"/>
</dbReference>
<name>A0A401T6R4_CHIPU</name>
<dbReference type="STRING" id="137246.A0A401T6R4"/>